<dbReference type="STRING" id="307972.A0A2G8JIG4"/>
<comment type="pathway">
    <text evidence="2">Cofactor biosynthesis; tetrahydrobiopterin biosynthesis; tetrahydrobiopterin from 7,8-dihydroneopterin triphosphate: step 1/3.</text>
</comment>
<dbReference type="PANTHER" id="PTHR12589:SF7">
    <property type="entry name" value="6-PYRUVOYL TETRAHYDROBIOPTERIN SYNTHASE"/>
    <property type="match status" value="1"/>
</dbReference>
<evidence type="ECO:0000256" key="6">
    <source>
        <dbReference type="ARBA" id="ARBA00022833"/>
    </source>
</evidence>
<dbReference type="Gene3D" id="3.30.479.10">
    <property type="entry name" value="6-pyruvoyl tetrahydropterin synthase/QueD"/>
    <property type="match status" value="1"/>
</dbReference>
<evidence type="ECO:0000256" key="1">
    <source>
        <dbReference type="ARBA" id="ARBA00001947"/>
    </source>
</evidence>
<comment type="cofactor">
    <cofactor evidence="1">
        <name>Zn(2+)</name>
        <dbReference type="ChEBI" id="CHEBI:29105"/>
    </cofactor>
</comment>
<dbReference type="FunFam" id="3.30.479.10:FF:000003">
    <property type="entry name" value="6-pyruvoyl tetrahydrobiopterin synthase"/>
    <property type="match status" value="1"/>
</dbReference>
<evidence type="ECO:0000313" key="10">
    <source>
        <dbReference type="Proteomes" id="UP000230750"/>
    </source>
</evidence>
<comment type="caution">
    <text evidence="9">The sequence shown here is derived from an EMBL/GenBank/DDBJ whole genome shotgun (WGS) entry which is preliminary data.</text>
</comment>
<dbReference type="Pfam" id="PF01242">
    <property type="entry name" value="PTPS"/>
    <property type="match status" value="1"/>
</dbReference>
<accession>A0A2G8JIG4</accession>
<name>A0A2G8JIG4_STIJA</name>
<dbReference type="UniPathway" id="UPA00849">
    <property type="reaction ID" value="UER00819"/>
</dbReference>
<evidence type="ECO:0000256" key="8">
    <source>
        <dbReference type="ARBA" id="ARBA00023239"/>
    </source>
</evidence>
<evidence type="ECO:0000256" key="5">
    <source>
        <dbReference type="ARBA" id="ARBA00022723"/>
    </source>
</evidence>
<evidence type="ECO:0000256" key="4">
    <source>
        <dbReference type="ARBA" id="ARBA00013100"/>
    </source>
</evidence>
<evidence type="ECO:0000256" key="3">
    <source>
        <dbReference type="ARBA" id="ARBA00009164"/>
    </source>
</evidence>
<dbReference type="EMBL" id="MRZV01001880">
    <property type="protein sequence ID" value="PIK35527.1"/>
    <property type="molecule type" value="Genomic_DNA"/>
</dbReference>
<organism evidence="9 10">
    <name type="scientific">Stichopus japonicus</name>
    <name type="common">Sea cucumber</name>
    <dbReference type="NCBI Taxonomy" id="307972"/>
    <lineage>
        <taxon>Eukaryota</taxon>
        <taxon>Metazoa</taxon>
        <taxon>Echinodermata</taxon>
        <taxon>Eleutherozoa</taxon>
        <taxon>Echinozoa</taxon>
        <taxon>Holothuroidea</taxon>
        <taxon>Aspidochirotacea</taxon>
        <taxon>Aspidochirotida</taxon>
        <taxon>Stichopodidae</taxon>
        <taxon>Apostichopus</taxon>
    </lineage>
</organism>
<dbReference type="SUPFAM" id="SSF55620">
    <property type="entry name" value="Tetrahydrobiopterin biosynthesis enzymes-like"/>
    <property type="match status" value="1"/>
</dbReference>
<keyword evidence="8" id="KW-0456">Lyase</keyword>
<dbReference type="GO" id="GO:0006729">
    <property type="term" value="P:tetrahydrobiopterin biosynthetic process"/>
    <property type="evidence" value="ECO:0007669"/>
    <property type="project" value="UniProtKB-UniPathway"/>
</dbReference>
<evidence type="ECO:0000256" key="7">
    <source>
        <dbReference type="ARBA" id="ARBA00023007"/>
    </source>
</evidence>
<protein>
    <recommendedName>
        <fullName evidence="4">6-pyruvoyltetrahydropterin synthase</fullName>
        <ecNumber evidence="4">4.2.3.12</ecNumber>
    </recommendedName>
</protein>
<dbReference type="EC" id="4.2.3.12" evidence="4"/>
<evidence type="ECO:0000313" key="9">
    <source>
        <dbReference type="EMBL" id="PIK35527.1"/>
    </source>
</evidence>
<dbReference type="Proteomes" id="UP000230750">
    <property type="component" value="Unassembled WGS sequence"/>
</dbReference>
<keyword evidence="6" id="KW-0862">Zinc</keyword>
<proteinExistence type="inferred from homology"/>
<dbReference type="PANTHER" id="PTHR12589">
    <property type="entry name" value="PYRUVOYL TETRAHYDROBIOPTERIN SYNTHASE"/>
    <property type="match status" value="1"/>
</dbReference>
<dbReference type="GO" id="GO:0005739">
    <property type="term" value="C:mitochondrion"/>
    <property type="evidence" value="ECO:0007669"/>
    <property type="project" value="TreeGrafter"/>
</dbReference>
<reference evidence="9 10" key="1">
    <citation type="journal article" date="2017" name="PLoS Biol.">
        <title>The sea cucumber genome provides insights into morphological evolution and visceral regeneration.</title>
        <authorList>
            <person name="Zhang X."/>
            <person name="Sun L."/>
            <person name="Yuan J."/>
            <person name="Sun Y."/>
            <person name="Gao Y."/>
            <person name="Zhang L."/>
            <person name="Li S."/>
            <person name="Dai H."/>
            <person name="Hamel J.F."/>
            <person name="Liu C."/>
            <person name="Yu Y."/>
            <person name="Liu S."/>
            <person name="Lin W."/>
            <person name="Guo K."/>
            <person name="Jin S."/>
            <person name="Xu P."/>
            <person name="Storey K.B."/>
            <person name="Huan P."/>
            <person name="Zhang T."/>
            <person name="Zhou Y."/>
            <person name="Zhang J."/>
            <person name="Lin C."/>
            <person name="Li X."/>
            <person name="Xing L."/>
            <person name="Huo D."/>
            <person name="Sun M."/>
            <person name="Wang L."/>
            <person name="Mercier A."/>
            <person name="Li F."/>
            <person name="Yang H."/>
            <person name="Xiang J."/>
        </authorList>
    </citation>
    <scope>NUCLEOTIDE SEQUENCE [LARGE SCALE GENOMIC DNA]</scope>
    <source>
        <strain evidence="9">Shaxun</strain>
        <tissue evidence="9">Muscle</tissue>
    </source>
</reference>
<gene>
    <name evidence="9" type="ORF">BSL78_27647</name>
</gene>
<keyword evidence="10" id="KW-1185">Reference proteome</keyword>
<dbReference type="GO" id="GO:0046872">
    <property type="term" value="F:metal ion binding"/>
    <property type="evidence" value="ECO:0007669"/>
    <property type="project" value="UniProtKB-KW"/>
</dbReference>
<dbReference type="OrthoDB" id="14045at2759"/>
<dbReference type="InterPro" id="IPR007115">
    <property type="entry name" value="6-PTP_synth/QueD"/>
</dbReference>
<evidence type="ECO:0000256" key="2">
    <source>
        <dbReference type="ARBA" id="ARBA00005126"/>
    </source>
</evidence>
<dbReference type="GO" id="GO:0003874">
    <property type="term" value="F:6-pyruvoyltetrahydropterin synthase activity"/>
    <property type="evidence" value="ECO:0007669"/>
    <property type="project" value="UniProtKB-EC"/>
</dbReference>
<dbReference type="InterPro" id="IPR038418">
    <property type="entry name" value="6-PTP_synth/QueD_sf"/>
</dbReference>
<keyword evidence="7" id="KW-0783">Tetrahydrobiopterin biosynthesis</keyword>
<dbReference type="AlphaFoldDB" id="A0A2G8JIG4"/>
<keyword evidence="5" id="KW-0479">Metal-binding</keyword>
<sequence length="147" mass="16883">MNHNKKPVVQITRIQKFSAAHRLHSPHLTDEENKGLFGKCNHPNGHGHNYKAEITLRGPVDPQSGMLCNIADLKIWIEEAIMKPMDHKHLDMDVEWFKTNPSTMENIAVFVWQQLTSVMTMPELLQGVKIWETDNHFAIYKGEVVTS</sequence>
<comment type="similarity">
    <text evidence="3">Belongs to the PTPS family.</text>
</comment>